<gene>
    <name evidence="4" type="ORF">AYI68_g325</name>
</gene>
<accession>A0A1R0H8P8</accession>
<dbReference type="STRING" id="133383.A0A1R0H8P8"/>
<dbReference type="EMBL" id="LSSL01000096">
    <property type="protein sequence ID" value="OLY85484.1"/>
    <property type="molecule type" value="Genomic_DNA"/>
</dbReference>
<evidence type="ECO:0000313" key="5">
    <source>
        <dbReference type="Proteomes" id="UP000187455"/>
    </source>
</evidence>
<dbReference type="InterPro" id="IPR011989">
    <property type="entry name" value="ARM-like"/>
</dbReference>
<comment type="caution">
    <text evidence="4">The sequence shown here is derived from an EMBL/GenBank/DDBJ whole genome shotgun (WGS) entry which is preliminary data.</text>
</comment>
<feature type="compositionally biased region" description="Polar residues" evidence="2">
    <location>
        <begin position="417"/>
        <end position="432"/>
    </location>
</feature>
<dbReference type="InterPro" id="IPR032460">
    <property type="entry name" value="Symplekin/Pta1_N"/>
</dbReference>
<evidence type="ECO:0000259" key="3">
    <source>
        <dbReference type="Pfam" id="PF11935"/>
    </source>
</evidence>
<dbReference type="OrthoDB" id="5583414at2759"/>
<feature type="compositionally biased region" description="Low complexity" evidence="2">
    <location>
        <begin position="580"/>
        <end position="591"/>
    </location>
</feature>
<feature type="region of interest" description="Disordered" evidence="2">
    <location>
        <begin position="693"/>
        <end position="721"/>
    </location>
</feature>
<dbReference type="Gene3D" id="1.25.10.10">
    <property type="entry name" value="Leucine-rich Repeat Variant"/>
    <property type="match status" value="1"/>
</dbReference>
<feature type="compositionally biased region" description="Acidic residues" evidence="2">
    <location>
        <begin position="698"/>
        <end position="712"/>
    </location>
</feature>
<dbReference type="Pfam" id="PF11935">
    <property type="entry name" value="SYMPK_PTA1_N"/>
    <property type="match status" value="1"/>
</dbReference>
<evidence type="ECO:0000256" key="1">
    <source>
        <dbReference type="SAM" id="Coils"/>
    </source>
</evidence>
<feature type="coiled-coil region" evidence="1">
    <location>
        <begin position="316"/>
        <end position="399"/>
    </location>
</feature>
<protein>
    <recommendedName>
        <fullName evidence="3">Symplekin/Pta1 N-terminal domain-containing protein</fullName>
    </recommendedName>
</protein>
<feature type="region of interest" description="Disordered" evidence="2">
    <location>
        <begin position="411"/>
        <end position="491"/>
    </location>
</feature>
<feature type="region of interest" description="Disordered" evidence="2">
    <location>
        <begin position="580"/>
        <end position="602"/>
    </location>
</feature>
<organism evidence="4 5">
    <name type="scientific">Smittium mucronatum</name>
    <dbReference type="NCBI Taxonomy" id="133383"/>
    <lineage>
        <taxon>Eukaryota</taxon>
        <taxon>Fungi</taxon>
        <taxon>Fungi incertae sedis</taxon>
        <taxon>Zoopagomycota</taxon>
        <taxon>Kickxellomycotina</taxon>
        <taxon>Harpellomycetes</taxon>
        <taxon>Harpellales</taxon>
        <taxon>Legeriomycetaceae</taxon>
        <taxon>Smittium</taxon>
    </lineage>
</organism>
<evidence type="ECO:0000313" key="4">
    <source>
        <dbReference type="EMBL" id="OLY85484.1"/>
    </source>
</evidence>
<dbReference type="Proteomes" id="UP000187455">
    <property type="component" value="Unassembled WGS sequence"/>
</dbReference>
<evidence type="ECO:0000256" key="2">
    <source>
        <dbReference type="SAM" id="MobiDB-lite"/>
    </source>
</evidence>
<keyword evidence="5" id="KW-1185">Reference proteome</keyword>
<feature type="compositionally biased region" description="Polar residues" evidence="2">
    <location>
        <begin position="592"/>
        <end position="602"/>
    </location>
</feature>
<proteinExistence type="predicted"/>
<name>A0A1R0H8P8_9FUNG</name>
<reference evidence="4 5" key="1">
    <citation type="journal article" date="2016" name="Mol. Biol. Evol.">
        <title>Genome-Wide Survey of Gut Fungi (Harpellales) Reveals the First Horizontally Transferred Ubiquitin Gene from a Mosquito Host.</title>
        <authorList>
            <person name="Wang Y."/>
            <person name="White M.M."/>
            <person name="Kvist S."/>
            <person name="Moncalvo J.M."/>
        </authorList>
    </citation>
    <scope>NUCLEOTIDE SEQUENCE [LARGE SCALE GENOMIC DNA]</scope>
    <source>
        <strain evidence="4 5">ALG-7-W6</strain>
    </source>
</reference>
<feature type="domain" description="Symplekin/Pta1 N-terminal" evidence="3">
    <location>
        <begin position="98"/>
        <end position="303"/>
    </location>
</feature>
<sequence length="1087" mass="123716">MNKDPEANSNPHDVAEKLYQEATNSHLPNSNKLEELLELFKRVPILLVDSYFDHAHQATSINIGLVTSVSNSPRFPTVSRSDDQMCVFIKSSKDKSNKWKELWFKLLNISKNLHKIVQSLDESETLLLDSLATFLATEIVLFADSNPPEISAPSIAEVPGLELVPSNHIYLSKFELEDFSKSSIRLLFKILNISMTLKFEKKLVTYLGLISTVLQLIETRPGIAGIILPDFIEWTSLLDSSSSNSRDLSIYGLNKFSSKCINKSLGVSVFYLFRQPRMVQAKGPLEAFLKRIKSKEYEAWQARQERIKEREIQKEKIREQELLKAEEARIERERVENERLQKEEFERKKLEEEMLQKRLEQDRIEKDRMEKDRLEKERLEKERLEKERLEKERLERRRIERDRLDRENFRKDFPSRGFSQNDSSFDFDNQRYNSNNKNNPPNNLESPKDLSKSNVNKFNDSRFSQNKNSNNSNYRSSQNYSPPPINDYRNQNNRKRMLEDSENLLQSKKPSISATPPDPIPVNDKRLNESIEIVTKFNISQVIDLVLGGLGVLTHQKILSSVSDNSLFDSLAFISDTKSIPKSKSSKSRWSQPESDNTSTQQLQNIQNYPSSIPPYQIPYHQSFPIDPQLISPPPNVFPSENPSHVPIPPNFQSSHTIFGPQTPVPVPDIDAEIDEEDLLKEIEENANRVQFNPKLADEDENLNSGDDEGSDFENFPSEKVGSSIDNISTNILNSDHPGNLKFGDVDAIIDENDMKSDVKPNKDGEGTDQLLETSGLEVSAGIFGDVGSYGQSSLASWKDAVSRLLSFGEILCEQAVGKFGSSSNIKNLPALLRLHIPDFEYQWPLSPLNKKVSEIRGHVTDRERVADWMVLVVRTLVSSINTPGYDGEDFYIEKLDFIYNEVIQALIKTPKQSYEMCLLLLHELYHQVYINKVKLSLNSNGSGVLNDNSSHKNLTLKYYSDWSYSICVGILDCVSKIKDADESIVPLTNSQSESFKTEALSIMGFEKIDLSTSANIGGNRNNAISVKNTNDFVKSVESLVNAEATSYEVLLASNSLHLISTGFMVRFVSPKNKLRFFVQVDTGRFK</sequence>
<feature type="compositionally biased region" description="Low complexity" evidence="2">
    <location>
        <begin position="461"/>
        <end position="480"/>
    </location>
</feature>
<keyword evidence="1" id="KW-0175">Coiled coil</keyword>
<feature type="compositionally biased region" description="Low complexity" evidence="2">
    <location>
        <begin position="433"/>
        <end position="443"/>
    </location>
</feature>
<dbReference type="AlphaFoldDB" id="A0A1R0H8P8"/>